<dbReference type="AlphaFoldDB" id="A0A8K0P2T8"/>
<dbReference type="EMBL" id="KZ308746">
    <property type="protein sequence ID" value="KAG8233750.1"/>
    <property type="molecule type" value="Genomic_DNA"/>
</dbReference>
<proteinExistence type="predicted"/>
<protein>
    <submittedName>
        <fullName evidence="1">Uncharacterized protein</fullName>
    </submittedName>
</protein>
<evidence type="ECO:0000313" key="1">
    <source>
        <dbReference type="EMBL" id="KAG8233750.1"/>
    </source>
</evidence>
<dbReference type="InterPro" id="IPR053207">
    <property type="entry name" value="Non-NMDA_GluR_Accessory"/>
</dbReference>
<feature type="non-terminal residue" evidence="1">
    <location>
        <position position="196"/>
    </location>
</feature>
<comment type="caution">
    <text evidence="1">The sequence shown here is derived from an EMBL/GenBank/DDBJ whole genome shotgun (WGS) entry which is preliminary data.</text>
</comment>
<keyword evidence="2" id="KW-1185">Reference proteome</keyword>
<dbReference type="PANTHER" id="PTHR47537:SF3">
    <property type="entry name" value="CUB DOMAIN-CONTAINING PROTEIN"/>
    <property type="match status" value="1"/>
</dbReference>
<reference evidence="1" key="1">
    <citation type="submission" date="2013-04" db="EMBL/GenBank/DDBJ databases">
        <authorList>
            <person name="Qu J."/>
            <person name="Murali S.C."/>
            <person name="Bandaranaike D."/>
            <person name="Bellair M."/>
            <person name="Blankenburg K."/>
            <person name="Chao H."/>
            <person name="Dinh H."/>
            <person name="Doddapaneni H."/>
            <person name="Downs B."/>
            <person name="Dugan-Rocha S."/>
            <person name="Elkadiri S."/>
            <person name="Gnanaolivu R.D."/>
            <person name="Hernandez B."/>
            <person name="Javaid M."/>
            <person name="Jayaseelan J.C."/>
            <person name="Lee S."/>
            <person name="Li M."/>
            <person name="Ming W."/>
            <person name="Munidasa M."/>
            <person name="Muniz J."/>
            <person name="Nguyen L."/>
            <person name="Ongeri F."/>
            <person name="Osuji N."/>
            <person name="Pu L.-L."/>
            <person name="Puazo M."/>
            <person name="Qu C."/>
            <person name="Quiroz J."/>
            <person name="Raj R."/>
            <person name="Weissenberger G."/>
            <person name="Xin Y."/>
            <person name="Zou X."/>
            <person name="Han Y."/>
            <person name="Richards S."/>
            <person name="Worley K."/>
            <person name="Muzny D."/>
            <person name="Gibbs R."/>
        </authorList>
    </citation>
    <scope>NUCLEOTIDE SEQUENCE</scope>
    <source>
        <strain evidence="1">Sampled in the wild</strain>
    </source>
</reference>
<reference evidence="1" key="2">
    <citation type="submission" date="2017-10" db="EMBL/GenBank/DDBJ databases">
        <title>Ladona fulva Genome sequencing and assembly.</title>
        <authorList>
            <person name="Murali S."/>
            <person name="Richards S."/>
            <person name="Bandaranaike D."/>
            <person name="Bellair M."/>
            <person name="Blankenburg K."/>
            <person name="Chao H."/>
            <person name="Dinh H."/>
            <person name="Doddapaneni H."/>
            <person name="Dugan-Rocha S."/>
            <person name="Elkadiri S."/>
            <person name="Gnanaolivu R."/>
            <person name="Hernandez B."/>
            <person name="Skinner E."/>
            <person name="Javaid M."/>
            <person name="Lee S."/>
            <person name="Li M."/>
            <person name="Ming W."/>
            <person name="Munidasa M."/>
            <person name="Muniz J."/>
            <person name="Nguyen L."/>
            <person name="Hughes D."/>
            <person name="Osuji N."/>
            <person name="Pu L.-L."/>
            <person name="Puazo M."/>
            <person name="Qu C."/>
            <person name="Quiroz J."/>
            <person name="Raj R."/>
            <person name="Weissenberger G."/>
            <person name="Xin Y."/>
            <person name="Zou X."/>
            <person name="Han Y."/>
            <person name="Worley K."/>
            <person name="Muzny D."/>
            <person name="Gibbs R."/>
        </authorList>
    </citation>
    <scope>NUCLEOTIDE SEQUENCE</scope>
    <source>
        <strain evidence="1">Sampled in the wild</strain>
    </source>
</reference>
<sequence length="196" mass="20195">MWFVFAACNRTYFGAVGVTLDLEIHRPREEGLPFLCPLTIAAGGGELGDIVQVSFDSFTVGRFAGSSPDGGCPDGGLQIREKGRPRIGGWFCGTAWGSGGAVNSAGSSAVGGGVSDRVSGSVDGSGAVSGGVSAGSGPGRPPVFFSESDAVTLVLSLLPVSVQHQQQASPPPPLARRTLHTSYDFDFRISFKMLSK</sequence>
<dbReference type="OrthoDB" id="10037824at2759"/>
<gene>
    <name evidence="1" type="ORF">J437_LFUL003820</name>
</gene>
<name>A0A8K0P2T8_LADFU</name>
<dbReference type="PANTHER" id="PTHR47537">
    <property type="entry name" value="CUBILIN"/>
    <property type="match status" value="1"/>
</dbReference>
<evidence type="ECO:0000313" key="2">
    <source>
        <dbReference type="Proteomes" id="UP000792457"/>
    </source>
</evidence>
<accession>A0A8K0P2T8</accession>
<organism evidence="1 2">
    <name type="scientific">Ladona fulva</name>
    <name type="common">Scarce chaser dragonfly</name>
    <name type="synonym">Libellula fulva</name>
    <dbReference type="NCBI Taxonomy" id="123851"/>
    <lineage>
        <taxon>Eukaryota</taxon>
        <taxon>Metazoa</taxon>
        <taxon>Ecdysozoa</taxon>
        <taxon>Arthropoda</taxon>
        <taxon>Hexapoda</taxon>
        <taxon>Insecta</taxon>
        <taxon>Pterygota</taxon>
        <taxon>Palaeoptera</taxon>
        <taxon>Odonata</taxon>
        <taxon>Epiprocta</taxon>
        <taxon>Anisoptera</taxon>
        <taxon>Libelluloidea</taxon>
        <taxon>Libellulidae</taxon>
        <taxon>Ladona</taxon>
    </lineage>
</organism>
<dbReference type="GO" id="GO:0005886">
    <property type="term" value="C:plasma membrane"/>
    <property type="evidence" value="ECO:0007669"/>
    <property type="project" value="TreeGrafter"/>
</dbReference>
<dbReference type="Proteomes" id="UP000792457">
    <property type="component" value="Unassembled WGS sequence"/>
</dbReference>